<comment type="similarity">
    <text evidence="10">Belongs to the glycosyl hydrolase 2 family. Beta-mannosidase B subfamily.</text>
</comment>
<dbReference type="EC" id="3.2.1.25" evidence="5"/>
<evidence type="ECO:0000313" key="17">
    <source>
        <dbReference type="EMBL" id="MFC4386653.1"/>
    </source>
</evidence>
<evidence type="ECO:0000256" key="1">
    <source>
        <dbReference type="ARBA" id="ARBA00000829"/>
    </source>
</evidence>
<evidence type="ECO:0000256" key="10">
    <source>
        <dbReference type="ARBA" id="ARBA00038429"/>
    </source>
</evidence>
<keyword evidence="7 17" id="KW-0378">Hydrolase</keyword>
<dbReference type="InterPro" id="IPR041625">
    <property type="entry name" value="Beta-mannosidase_Ig"/>
</dbReference>
<dbReference type="GO" id="GO:0016787">
    <property type="term" value="F:hydrolase activity"/>
    <property type="evidence" value="ECO:0007669"/>
    <property type="project" value="UniProtKB-KW"/>
</dbReference>
<comment type="subcellular location">
    <subcellularLocation>
        <location evidence="2">Secreted</location>
    </subcellularLocation>
</comment>
<dbReference type="InterPro" id="IPR050887">
    <property type="entry name" value="Beta-mannosidase_GH2"/>
</dbReference>
<dbReference type="Gene3D" id="3.20.20.80">
    <property type="entry name" value="Glycosidases"/>
    <property type="match status" value="1"/>
</dbReference>
<dbReference type="InterPro" id="IPR013783">
    <property type="entry name" value="Ig-like_fold"/>
</dbReference>
<proteinExistence type="inferred from homology"/>
<feature type="domain" description="Beta-mannosidase Ig-fold" evidence="14">
    <location>
        <begin position="764"/>
        <end position="842"/>
    </location>
</feature>
<evidence type="ECO:0000256" key="5">
    <source>
        <dbReference type="ARBA" id="ARBA00012754"/>
    </source>
</evidence>
<feature type="domain" description="Mannosidase Ig/CBM-like" evidence="15">
    <location>
        <begin position="679"/>
        <end position="760"/>
    </location>
</feature>
<evidence type="ECO:0000256" key="11">
    <source>
        <dbReference type="ARBA" id="ARBA00041069"/>
    </source>
</evidence>
<keyword evidence="9" id="KW-0326">Glycosidase</keyword>
<comment type="subunit">
    <text evidence="4">Homodimer.</text>
</comment>
<dbReference type="InterPro" id="IPR008979">
    <property type="entry name" value="Galactose-bd-like_sf"/>
</dbReference>
<dbReference type="PANTHER" id="PTHR43730:SF1">
    <property type="entry name" value="BETA-MANNOSIDASE"/>
    <property type="match status" value="1"/>
</dbReference>
<dbReference type="Gene3D" id="2.60.40.10">
    <property type="entry name" value="Immunoglobulins"/>
    <property type="match status" value="2"/>
</dbReference>
<feature type="domain" description="Glycoside hydrolase family 2 immunoglobulin-like beta-sandwich" evidence="13">
    <location>
        <begin position="200"/>
        <end position="303"/>
    </location>
</feature>
<evidence type="ECO:0000259" key="14">
    <source>
        <dbReference type="Pfam" id="PF17753"/>
    </source>
</evidence>
<name>A0ABV8VV33_9BACI</name>
<dbReference type="InterPro" id="IPR041447">
    <property type="entry name" value="Mannosidase_ig"/>
</dbReference>
<comment type="caution">
    <text evidence="17">The sequence shown here is derived from an EMBL/GenBank/DDBJ whole genome shotgun (WGS) entry which is preliminary data.</text>
</comment>
<keyword evidence="6" id="KW-0964">Secreted</keyword>
<comment type="pathway">
    <text evidence="3">Glycan metabolism; N-glycan degradation.</text>
</comment>
<evidence type="ECO:0000256" key="3">
    <source>
        <dbReference type="ARBA" id="ARBA00004740"/>
    </source>
</evidence>
<accession>A0ABV8VV33</accession>
<evidence type="ECO:0000256" key="2">
    <source>
        <dbReference type="ARBA" id="ARBA00004613"/>
    </source>
</evidence>
<evidence type="ECO:0000256" key="8">
    <source>
        <dbReference type="ARBA" id="ARBA00023180"/>
    </source>
</evidence>
<dbReference type="SUPFAM" id="SSF49785">
    <property type="entry name" value="Galactose-binding domain-like"/>
    <property type="match status" value="1"/>
</dbReference>
<dbReference type="EMBL" id="JBHSDV010000001">
    <property type="protein sequence ID" value="MFC4386653.1"/>
    <property type="molecule type" value="Genomic_DNA"/>
</dbReference>
<dbReference type="SUPFAM" id="SSF51445">
    <property type="entry name" value="(Trans)glycosidases"/>
    <property type="match status" value="1"/>
</dbReference>
<dbReference type="Proteomes" id="UP001595880">
    <property type="component" value="Unassembled WGS sequence"/>
</dbReference>
<organism evidence="17 18">
    <name type="scientific">Gracilibacillus marinus</name>
    <dbReference type="NCBI Taxonomy" id="630535"/>
    <lineage>
        <taxon>Bacteria</taxon>
        <taxon>Bacillati</taxon>
        <taxon>Bacillota</taxon>
        <taxon>Bacilli</taxon>
        <taxon>Bacillales</taxon>
        <taxon>Bacillaceae</taxon>
        <taxon>Gracilibacillus</taxon>
    </lineage>
</organism>
<dbReference type="Pfam" id="PF17753">
    <property type="entry name" value="Ig_mannosidase"/>
    <property type="match status" value="1"/>
</dbReference>
<dbReference type="Pfam" id="PF17786">
    <property type="entry name" value="Mannosidase_ig"/>
    <property type="match status" value="1"/>
</dbReference>
<dbReference type="Pfam" id="PF22666">
    <property type="entry name" value="Glyco_hydro_2_N2"/>
    <property type="match status" value="1"/>
</dbReference>
<sequence>MSTLRQITLDHWEFKEATVKTWKKATVPGCVHTDLLAHNLIPDPFVGKNELDVQWIDKKDWEYISSFTLTDVDMQEEKLELVFEGLDTYADIYVNNEKVLSTNNMFRIWKLDIKRYAKVGQNSLHVYFHSPIAHDLDKPDELGYNLPADNDHSLDGGVGEKKLSVFARKAPYHYGWDWGPRFVTSGIWRDVYIQAWSQVQIKDVHIEQSNVTQEQADLTAIVEVEATEPLEVTISISDANGVYHEKKIQIDEGNQSIALPFSISQPKLWWSNGLGESYRYHFSIDVLHNGDVLSNHKVKTGLRSLRFVREEDENGEGESFYFELNGVPVFMKGANHIPNDSFLTRITIEDYEHEIATAAASHMNMLRVWGGGIYEPNVFYELCDEYGILVWQDFMFACSMYPGDEAFLDNVKQEAIDNVKRLRNYACIALWCGNNEMDAAWAEYIEDAGWGWKQRYTKEQRKDIWQAYDQLFHHILPDVIREYDPQTAYWPSSPMQAVTSDKNQHATFDTLTKGDIHYWDVWHGQKPLDAYKENVGRFMSEYGFQSFPEEKTVRAYAEEEDFQLESDVMLHHQKNGSGNRLIKTYMDMYYKEPKDFSAFLHISHILQAAAIRSAVEAHRKHMPYCMGTLYWQMNDCWPVASWSSMDYYGRWKALQYEMKDRFKPTVLLLDQQKDKVGCAVASDVQHDQLATMTIQLRAFDGEIVLDERVMTTIPKNTTTTIHELDLESKRDLFFNHVLVAKLEIDGVIADEVVYLLVEPKQLQLPKPTITIDRKEDYLEISADQFAMNVWLETDQEGYFSANNFHLVPGEKKHIYFTDSLIQNVNYERRQLPTQLKIQSMYNFI</sequence>
<keyword evidence="18" id="KW-1185">Reference proteome</keyword>
<protein>
    <recommendedName>
        <fullName evidence="11">Beta-mannosidase B</fullName>
        <ecNumber evidence="5">3.2.1.25</ecNumber>
    </recommendedName>
    <alternativeName>
        <fullName evidence="12">Mannanase B</fullName>
    </alternativeName>
</protein>
<dbReference type="InterPro" id="IPR006102">
    <property type="entry name" value="Ig-like_GH2"/>
</dbReference>
<evidence type="ECO:0000256" key="9">
    <source>
        <dbReference type="ARBA" id="ARBA00023295"/>
    </source>
</evidence>
<reference evidence="18" key="1">
    <citation type="journal article" date="2019" name="Int. J. Syst. Evol. Microbiol.">
        <title>The Global Catalogue of Microorganisms (GCM) 10K type strain sequencing project: providing services to taxonomists for standard genome sequencing and annotation.</title>
        <authorList>
            <consortium name="The Broad Institute Genomics Platform"/>
            <consortium name="The Broad Institute Genome Sequencing Center for Infectious Disease"/>
            <person name="Wu L."/>
            <person name="Ma J."/>
        </authorList>
    </citation>
    <scope>NUCLEOTIDE SEQUENCE [LARGE SCALE GENOMIC DNA]</scope>
    <source>
        <strain evidence="18">KACC 14058</strain>
    </source>
</reference>
<dbReference type="InterPro" id="IPR054593">
    <property type="entry name" value="Beta-mannosidase-like_N2"/>
</dbReference>
<dbReference type="SUPFAM" id="SSF49303">
    <property type="entry name" value="beta-Galactosidase/glucuronidase domain"/>
    <property type="match status" value="2"/>
</dbReference>
<evidence type="ECO:0000259" key="15">
    <source>
        <dbReference type="Pfam" id="PF17786"/>
    </source>
</evidence>
<evidence type="ECO:0000256" key="7">
    <source>
        <dbReference type="ARBA" id="ARBA00022801"/>
    </source>
</evidence>
<evidence type="ECO:0000256" key="4">
    <source>
        <dbReference type="ARBA" id="ARBA00011738"/>
    </source>
</evidence>
<evidence type="ECO:0000313" key="18">
    <source>
        <dbReference type="Proteomes" id="UP001595880"/>
    </source>
</evidence>
<dbReference type="Gene3D" id="2.60.120.260">
    <property type="entry name" value="Galactose-binding domain-like"/>
    <property type="match status" value="1"/>
</dbReference>
<dbReference type="InterPro" id="IPR017853">
    <property type="entry name" value="GH"/>
</dbReference>
<evidence type="ECO:0000259" key="16">
    <source>
        <dbReference type="Pfam" id="PF22666"/>
    </source>
</evidence>
<dbReference type="Pfam" id="PF00703">
    <property type="entry name" value="Glyco_hydro_2"/>
    <property type="match status" value="1"/>
</dbReference>
<dbReference type="InterPro" id="IPR036156">
    <property type="entry name" value="Beta-gal/glucu_dom_sf"/>
</dbReference>
<feature type="domain" description="Beta-mannosidase-like galactose-binding" evidence="16">
    <location>
        <begin position="12"/>
        <end position="189"/>
    </location>
</feature>
<keyword evidence="8" id="KW-0325">Glycoprotein</keyword>
<comment type="catalytic activity">
    <reaction evidence="1">
        <text>Hydrolysis of terminal, non-reducing beta-D-mannose residues in beta-D-mannosides.</text>
        <dbReference type="EC" id="3.2.1.25"/>
    </reaction>
</comment>
<dbReference type="RefSeq" id="WP_390195439.1">
    <property type="nucleotide sequence ID" value="NZ_JBHSDV010000001.1"/>
</dbReference>
<evidence type="ECO:0000259" key="13">
    <source>
        <dbReference type="Pfam" id="PF00703"/>
    </source>
</evidence>
<gene>
    <name evidence="17" type="ORF">ACFOZ1_02410</name>
</gene>
<evidence type="ECO:0000256" key="6">
    <source>
        <dbReference type="ARBA" id="ARBA00022525"/>
    </source>
</evidence>
<dbReference type="PANTHER" id="PTHR43730">
    <property type="entry name" value="BETA-MANNOSIDASE"/>
    <property type="match status" value="1"/>
</dbReference>
<evidence type="ECO:0000256" key="12">
    <source>
        <dbReference type="ARBA" id="ARBA00041614"/>
    </source>
</evidence>